<dbReference type="EMBL" id="CADEAL010000056">
    <property type="protein sequence ID" value="CAB1413486.1"/>
    <property type="molecule type" value="Genomic_DNA"/>
</dbReference>
<dbReference type="Proteomes" id="UP001153269">
    <property type="component" value="Unassembled WGS sequence"/>
</dbReference>
<reference evidence="1" key="1">
    <citation type="submission" date="2020-03" db="EMBL/GenBank/DDBJ databases">
        <authorList>
            <person name="Weist P."/>
        </authorList>
    </citation>
    <scope>NUCLEOTIDE SEQUENCE</scope>
</reference>
<organism evidence="1 2">
    <name type="scientific">Pleuronectes platessa</name>
    <name type="common">European plaice</name>
    <dbReference type="NCBI Taxonomy" id="8262"/>
    <lineage>
        <taxon>Eukaryota</taxon>
        <taxon>Metazoa</taxon>
        <taxon>Chordata</taxon>
        <taxon>Craniata</taxon>
        <taxon>Vertebrata</taxon>
        <taxon>Euteleostomi</taxon>
        <taxon>Actinopterygii</taxon>
        <taxon>Neopterygii</taxon>
        <taxon>Teleostei</taxon>
        <taxon>Neoteleostei</taxon>
        <taxon>Acanthomorphata</taxon>
        <taxon>Carangaria</taxon>
        <taxon>Pleuronectiformes</taxon>
        <taxon>Pleuronectoidei</taxon>
        <taxon>Pleuronectidae</taxon>
        <taxon>Pleuronectes</taxon>
    </lineage>
</organism>
<evidence type="ECO:0000313" key="1">
    <source>
        <dbReference type="EMBL" id="CAB1413486.1"/>
    </source>
</evidence>
<protein>
    <submittedName>
        <fullName evidence="1">Uncharacterized protein</fullName>
    </submittedName>
</protein>
<keyword evidence="2" id="KW-1185">Reference proteome</keyword>
<sequence length="105" mass="11325">MPRLWKQLLRRPPLHAAGSSVCGTPQRFFGGEVLFRGASRRQCPSAVRKAGTGWWGPGTAVGGSDSGRPWSLLTDLLSYGARWGNPPFARGGLPAVRLGWRLAPD</sequence>
<proteinExistence type="predicted"/>
<evidence type="ECO:0000313" key="2">
    <source>
        <dbReference type="Proteomes" id="UP001153269"/>
    </source>
</evidence>
<accession>A0A9N7TJ70</accession>
<comment type="caution">
    <text evidence="1">The sequence shown here is derived from an EMBL/GenBank/DDBJ whole genome shotgun (WGS) entry which is preliminary data.</text>
</comment>
<name>A0A9N7TJ70_PLEPL</name>
<gene>
    <name evidence="1" type="ORF">PLEPLA_LOCUS1186</name>
</gene>
<dbReference type="AlphaFoldDB" id="A0A9N7TJ70"/>